<dbReference type="InterPro" id="IPR006626">
    <property type="entry name" value="PbH1"/>
</dbReference>
<protein>
    <recommendedName>
        <fullName evidence="13">Exopolygalacturonase-like</fullName>
    </recommendedName>
</protein>
<comment type="subcellular location">
    <subcellularLocation>
        <location evidence="1">Secreted</location>
        <location evidence="1">Cell wall</location>
    </subcellularLocation>
</comment>
<keyword evidence="6 9" id="KW-0326">Glycosidase</keyword>
<reference evidence="12" key="1">
    <citation type="journal article" date="2017" name="Plant J.">
        <title>The pomegranate (Punica granatum L.) genome and the genomics of punicalagin biosynthesis.</title>
        <authorList>
            <person name="Qin G."/>
            <person name="Xu C."/>
            <person name="Ming R."/>
            <person name="Tang H."/>
            <person name="Guyot R."/>
            <person name="Kramer E.M."/>
            <person name="Hu Y."/>
            <person name="Yi X."/>
            <person name="Qi Y."/>
            <person name="Xu X."/>
            <person name="Gao Z."/>
            <person name="Pan H."/>
            <person name="Jian J."/>
            <person name="Tian Y."/>
            <person name="Yue Z."/>
            <person name="Xu Y."/>
        </authorList>
    </citation>
    <scope>NUCLEOTIDE SEQUENCE [LARGE SCALE GENOMIC DNA]</scope>
    <source>
        <strain evidence="12">cv. Dabenzi</strain>
    </source>
</reference>
<dbReference type="EMBL" id="MTKT01004609">
    <property type="protein sequence ID" value="OWM70884.1"/>
    <property type="molecule type" value="Genomic_DNA"/>
</dbReference>
<dbReference type="GO" id="GO:0005975">
    <property type="term" value="P:carbohydrate metabolic process"/>
    <property type="evidence" value="ECO:0007669"/>
    <property type="project" value="InterPro"/>
</dbReference>
<dbReference type="Proteomes" id="UP000197138">
    <property type="component" value="Unassembled WGS sequence"/>
</dbReference>
<evidence type="ECO:0000256" key="7">
    <source>
        <dbReference type="ARBA" id="ARBA00023316"/>
    </source>
</evidence>
<gene>
    <name evidence="11" type="ORF">CDL15_Pgr014557</name>
</gene>
<evidence type="ECO:0000256" key="9">
    <source>
        <dbReference type="RuleBase" id="RU361169"/>
    </source>
</evidence>
<dbReference type="GO" id="GO:0071555">
    <property type="term" value="P:cell wall organization"/>
    <property type="evidence" value="ECO:0007669"/>
    <property type="project" value="UniProtKB-KW"/>
</dbReference>
<dbReference type="Gene3D" id="2.160.20.10">
    <property type="entry name" value="Single-stranded right-handed beta-helix, Pectin lyase-like"/>
    <property type="match status" value="1"/>
</dbReference>
<accession>A0A218WDD4</accession>
<dbReference type="GO" id="GO:0004650">
    <property type="term" value="F:polygalacturonase activity"/>
    <property type="evidence" value="ECO:0007669"/>
    <property type="project" value="InterPro"/>
</dbReference>
<keyword evidence="10" id="KW-0732">Signal</keyword>
<evidence type="ECO:0000256" key="10">
    <source>
        <dbReference type="SAM" id="SignalP"/>
    </source>
</evidence>
<dbReference type="Pfam" id="PF00295">
    <property type="entry name" value="Glyco_hydro_28"/>
    <property type="match status" value="1"/>
</dbReference>
<evidence type="ECO:0000256" key="1">
    <source>
        <dbReference type="ARBA" id="ARBA00004191"/>
    </source>
</evidence>
<keyword evidence="5 9" id="KW-0378">Hydrolase</keyword>
<name>A0A218WDD4_PUNGR</name>
<dbReference type="InterPro" id="IPR011050">
    <property type="entry name" value="Pectin_lyase_fold/virulence"/>
</dbReference>
<dbReference type="SMART" id="SM00710">
    <property type="entry name" value="PbH1"/>
    <property type="match status" value="5"/>
</dbReference>
<evidence type="ECO:0000256" key="8">
    <source>
        <dbReference type="PROSITE-ProRule" id="PRU10052"/>
    </source>
</evidence>
<evidence type="ECO:0000256" key="2">
    <source>
        <dbReference type="ARBA" id="ARBA00008834"/>
    </source>
</evidence>
<comment type="caution">
    <text evidence="11">The sequence shown here is derived from an EMBL/GenBank/DDBJ whole genome shotgun (WGS) entry which is preliminary data.</text>
</comment>
<dbReference type="PROSITE" id="PS00502">
    <property type="entry name" value="POLYGALACTURONASE"/>
    <property type="match status" value="1"/>
</dbReference>
<organism evidence="11 12">
    <name type="scientific">Punica granatum</name>
    <name type="common">Pomegranate</name>
    <dbReference type="NCBI Taxonomy" id="22663"/>
    <lineage>
        <taxon>Eukaryota</taxon>
        <taxon>Viridiplantae</taxon>
        <taxon>Streptophyta</taxon>
        <taxon>Embryophyta</taxon>
        <taxon>Tracheophyta</taxon>
        <taxon>Spermatophyta</taxon>
        <taxon>Magnoliopsida</taxon>
        <taxon>eudicotyledons</taxon>
        <taxon>Gunneridae</taxon>
        <taxon>Pentapetalae</taxon>
        <taxon>rosids</taxon>
        <taxon>malvids</taxon>
        <taxon>Myrtales</taxon>
        <taxon>Lythraceae</taxon>
        <taxon>Punica</taxon>
    </lineage>
</organism>
<dbReference type="AlphaFoldDB" id="A0A218WDD4"/>
<evidence type="ECO:0000313" key="12">
    <source>
        <dbReference type="Proteomes" id="UP000197138"/>
    </source>
</evidence>
<feature type="chain" id="PRO_5013347286" description="Exopolygalacturonase-like" evidence="10">
    <location>
        <begin position="26"/>
        <end position="396"/>
    </location>
</feature>
<evidence type="ECO:0000256" key="6">
    <source>
        <dbReference type="ARBA" id="ARBA00023295"/>
    </source>
</evidence>
<evidence type="ECO:0000256" key="4">
    <source>
        <dbReference type="ARBA" id="ARBA00022525"/>
    </source>
</evidence>
<feature type="signal peptide" evidence="10">
    <location>
        <begin position="1"/>
        <end position="25"/>
    </location>
</feature>
<dbReference type="SUPFAM" id="SSF51126">
    <property type="entry name" value="Pectin lyase-like"/>
    <property type="match status" value="1"/>
</dbReference>
<keyword evidence="7" id="KW-0961">Cell wall biogenesis/degradation</keyword>
<evidence type="ECO:0000256" key="5">
    <source>
        <dbReference type="ARBA" id="ARBA00022801"/>
    </source>
</evidence>
<evidence type="ECO:0000256" key="3">
    <source>
        <dbReference type="ARBA" id="ARBA00022512"/>
    </source>
</evidence>
<feature type="active site" evidence="8">
    <location>
        <position position="242"/>
    </location>
</feature>
<dbReference type="FunFam" id="2.160.20.10:FF:000004">
    <property type="entry name" value="Pectin lyase-like superfamily protein"/>
    <property type="match status" value="1"/>
</dbReference>
<comment type="similarity">
    <text evidence="2 9">Belongs to the glycosyl hydrolase 28 family.</text>
</comment>
<evidence type="ECO:0008006" key="13">
    <source>
        <dbReference type="Google" id="ProtNLM"/>
    </source>
</evidence>
<evidence type="ECO:0000313" key="11">
    <source>
        <dbReference type="EMBL" id="OWM70884.1"/>
    </source>
</evidence>
<keyword evidence="3" id="KW-0134">Cell wall</keyword>
<proteinExistence type="inferred from homology"/>
<dbReference type="InterPro" id="IPR000743">
    <property type="entry name" value="Glyco_hydro_28"/>
</dbReference>
<sequence>MAMRKLQITAAAVALLLFFSSTSDAQIFDVTKYGAKADGKSNIDKALMSVWKLACASTSPSKIVIPKGTFLLGEVKIQGPCKAPVEIQVQGTVKAPADPSSFKTDGWLTFNHIDKFTLSGGGVFDGQGKIAWEQNDCHNNTNCKRTPVNLRFNFITNAWVHDITTLDSKNFHVNVLGCKNFTFLRFTVTAPEDSRNTDGIHIGRSDGIYITDSTIGTGDDCISLGDGSRQVHVTGVKCGPGHGISVGSLGKYQAEEPVSGFWVKNCTLTNTQNGVRVKTWPASYPGSVSDLHFEDITMVKVGYPIIIDQVYCPWNLCKPDIPSLVKINNVSFKNIRGSSSTAVAVKLVCSSKVPCKDVVVGDINLTYDGPEAPAAYSQCSNVVPSFQGKQSPRVCA</sequence>
<dbReference type="InterPro" id="IPR012334">
    <property type="entry name" value="Pectin_lyas_fold"/>
</dbReference>
<keyword evidence="4" id="KW-0964">Secreted</keyword>
<dbReference type="PANTHER" id="PTHR31375">
    <property type="match status" value="1"/>
</dbReference>